<feature type="region of interest" description="Disordered" evidence="1">
    <location>
        <begin position="1"/>
        <end position="25"/>
    </location>
</feature>
<feature type="transmembrane region" description="Helical" evidence="2">
    <location>
        <begin position="472"/>
        <end position="491"/>
    </location>
</feature>
<feature type="transmembrane region" description="Helical" evidence="2">
    <location>
        <begin position="585"/>
        <end position="604"/>
    </location>
</feature>
<evidence type="ECO:0000256" key="1">
    <source>
        <dbReference type="SAM" id="MobiDB-lite"/>
    </source>
</evidence>
<feature type="transmembrane region" description="Helical" evidence="2">
    <location>
        <begin position="268"/>
        <end position="285"/>
    </location>
</feature>
<sequence length="648" mass="73098">MSTTPPTTTPTTTTSSGHHHHPRGRRLRNFLLPNGREVHIALSPEDAESLKQRLSAIRKDEPFDLVLSGSPEHLEALRQAHTHHESRREALRERHGSAYDEFESVRSELDALGSELHMLTDHSVSLDANFSKYGYSAHLRTYDDTSGGSSETSSVSGWHGDEHEKKDWEKERRNGRIMKVYKKPTVRQYFHKGLLWRASENTDVASFELFVDLLYVGIIAINGDHAAEGPTGYELLRFSITFIMSWKIWSDLALIISWFETDDILQRLFVLFVMSCLLGLTTNMLDFFDHTYSQLVSFYLAARLFMASYYFFLSFIIPMVRGMMYLNVLMTLIPAALWIASIHISMPLRLAPIWLALVLDLIGVVSANLLMRSKGAFPPSVKSWIDRAFEFIPALNIEHKVERTNAFVTLVFGYSVVAIIYQSAAPFGLNAYYGKAALGLIQAFCFNWIYFELDGADLFAHAIRRSARASMLWTTAHLPFIMSFVLGAAALSKLVVAHDCQDTEVEYLTDTYMAKSEGDIPIGLRWFYCAGLGIALLCMGIISLSHIHKDGPRGMRIRKKHRMANRFVVCVILLCLPTAHGLNSLHLIAIVTGLVVWVLLLELWGCSCPEESFFGEKRRCAYTARCRVGRGDLEGVEKGEKMGVYGLS</sequence>
<accession>A0A7D8YMV6</accession>
<comment type="caution">
    <text evidence="3">The sequence shown here is derived from an EMBL/GenBank/DDBJ whole genome shotgun (WGS) entry which is preliminary data.</text>
</comment>
<feature type="compositionally biased region" description="Low complexity" evidence="1">
    <location>
        <begin position="146"/>
        <end position="158"/>
    </location>
</feature>
<evidence type="ECO:0000313" key="3">
    <source>
        <dbReference type="EMBL" id="TVY50414.1"/>
    </source>
</evidence>
<dbReference type="Pfam" id="PF06772">
    <property type="entry name" value="LtrA"/>
    <property type="match status" value="1"/>
</dbReference>
<feature type="transmembrane region" description="Helical" evidence="2">
    <location>
        <begin position="406"/>
        <end position="425"/>
    </location>
</feature>
<organism evidence="3 4">
    <name type="scientific">Lachnellula cervina</name>
    <dbReference type="NCBI Taxonomy" id="1316786"/>
    <lineage>
        <taxon>Eukaryota</taxon>
        <taxon>Fungi</taxon>
        <taxon>Dikarya</taxon>
        <taxon>Ascomycota</taxon>
        <taxon>Pezizomycotina</taxon>
        <taxon>Leotiomycetes</taxon>
        <taxon>Helotiales</taxon>
        <taxon>Lachnaceae</taxon>
        <taxon>Lachnellula</taxon>
    </lineage>
</organism>
<feature type="transmembrane region" description="Helical" evidence="2">
    <location>
        <begin position="350"/>
        <end position="370"/>
    </location>
</feature>
<keyword evidence="2" id="KW-1133">Transmembrane helix</keyword>
<feature type="transmembrane region" description="Helical" evidence="2">
    <location>
        <begin position="324"/>
        <end position="344"/>
    </location>
</feature>
<gene>
    <name evidence="3" type="ORF">LCER1_G007837</name>
</gene>
<keyword evidence="2" id="KW-0812">Transmembrane</keyword>
<feature type="transmembrane region" description="Helical" evidence="2">
    <location>
        <begin position="297"/>
        <end position="317"/>
    </location>
</feature>
<dbReference type="PANTHER" id="PTHR36840:SF1">
    <property type="entry name" value="BLL5714 PROTEIN"/>
    <property type="match status" value="1"/>
</dbReference>
<dbReference type="OrthoDB" id="191995at2759"/>
<dbReference type="AlphaFoldDB" id="A0A7D8YMV6"/>
<feature type="transmembrane region" description="Helical" evidence="2">
    <location>
        <begin position="522"/>
        <end position="542"/>
    </location>
</feature>
<keyword evidence="2" id="KW-0472">Membrane</keyword>
<evidence type="ECO:0000313" key="4">
    <source>
        <dbReference type="Proteomes" id="UP000481288"/>
    </source>
</evidence>
<dbReference type="InterPro" id="IPR010640">
    <property type="entry name" value="Low_temperature_requirement_A"/>
</dbReference>
<dbReference type="EMBL" id="QGMG01001151">
    <property type="protein sequence ID" value="TVY50414.1"/>
    <property type="molecule type" value="Genomic_DNA"/>
</dbReference>
<reference evidence="3 4" key="1">
    <citation type="submission" date="2018-05" db="EMBL/GenBank/DDBJ databases">
        <title>Whole genome sequencing for identification of molecular markers to develop diagnostic detection tools for the regulated plant pathogen Lachnellula willkommii.</title>
        <authorList>
            <person name="Giroux E."/>
            <person name="Bilodeau G."/>
        </authorList>
    </citation>
    <scope>NUCLEOTIDE SEQUENCE [LARGE SCALE GENOMIC DNA]</scope>
    <source>
        <strain evidence="3 4">CBS 625.97</strain>
    </source>
</reference>
<proteinExistence type="predicted"/>
<protein>
    <recommendedName>
        <fullName evidence="5">Low temperature requirement protein A</fullName>
    </recommendedName>
</protein>
<feature type="compositionally biased region" description="Low complexity" evidence="1">
    <location>
        <begin position="1"/>
        <end position="16"/>
    </location>
</feature>
<feature type="region of interest" description="Disordered" evidence="1">
    <location>
        <begin position="143"/>
        <end position="166"/>
    </location>
</feature>
<dbReference type="PANTHER" id="PTHR36840">
    <property type="entry name" value="BLL5714 PROTEIN"/>
    <property type="match status" value="1"/>
</dbReference>
<evidence type="ECO:0008006" key="5">
    <source>
        <dbReference type="Google" id="ProtNLM"/>
    </source>
</evidence>
<keyword evidence="4" id="KW-1185">Reference proteome</keyword>
<feature type="transmembrane region" description="Helical" evidence="2">
    <location>
        <begin position="431"/>
        <end position="451"/>
    </location>
</feature>
<name>A0A7D8YMV6_9HELO</name>
<dbReference type="Proteomes" id="UP000481288">
    <property type="component" value="Unassembled WGS sequence"/>
</dbReference>
<evidence type="ECO:0000256" key="2">
    <source>
        <dbReference type="SAM" id="Phobius"/>
    </source>
</evidence>
<feature type="transmembrane region" description="Helical" evidence="2">
    <location>
        <begin position="563"/>
        <end position="579"/>
    </location>
</feature>